<dbReference type="PANTHER" id="PTHR43401">
    <property type="entry name" value="L-THREONINE 3-DEHYDROGENASE"/>
    <property type="match status" value="1"/>
</dbReference>
<keyword evidence="3" id="KW-0560">Oxidoreductase</keyword>
<keyword evidence="2 4" id="KW-0862">Zinc</keyword>
<dbReference type="Gene3D" id="3.40.50.720">
    <property type="entry name" value="NAD(P)-binding Rossmann-like Domain"/>
    <property type="match status" value="1"/>
</dbReference>
<reference evidence="6 7" key="1">
    <citation type="submission" date="2018-06" db="EMBL/GenBank/DDBJ databases">
        <authorList>
            <person name="Strepis N."/>
        </authorList>
    </citation>
    <scope>NUCLEOTIDE SEQUENCE [LARGE SCALE GENOMIC DNA]</scope>
    <source>
        <strain evidence="6">LUCI</strain>
    </source>
</reference>
<dbReference type="RefSeq" id="WP_165866002.1">
    <property type="nucleotide sequence ID" value="NZ_UPPP01000076.1"/>
</dbReference>
<evidence type="ECO:0000256" key="3">
    <source>
        <dbReference type="ARBA" id="ARBA00023002"/>
    </source>
</evidence>
<dbReference type="PROSITE" id="PS00059">
    <property type="entry name" value="ADH_ZINC"/>
    <property type="match status" value="1"/>
</dbReference>
<dbReference type="SUPFAM" id="SSF50129">
    <property type="entry name" value="GroES-like"/>
    <property type="match status" value="1"/>
</dbReference>
<dbReference type="Proteomes" id="UP000277811">
    <property type="component" value="Unassembled WGS sequence"/>
</dbReference>
<organism evidence="6 7">
    <name type="scientific">Lucifera butyrica</name>
    <dbReference type="NCBI Taxonomy" id="1351585"/>
    <lineage>
        <taxon>Bacteria</taxon>
        <taxon>Bacillati</taxon>
        <taxon>Bacillota</taxon>
        <taxon>Negativicutes</taxon>
        <taxon>Veillonellales</taxon>
        <taxon>Veillonellaceae</taxon>
        <taxon>Lucifera</taxon>
    </lineage>
</organism>
<dbReference type="GO" id="GO:0016491">
    <property type="term" value="F:oxidoreductase activity"/>
    <property type="evidence" value="ECO:0007669"/>
    <property type="project" value="UniProtKB-KW"/>
</dbReference>
<evidence type="ECO:0000256" key="1">
    <source>
        <dbReference type="ARBA" id="ARBA00022723"/>
    </source>
</evidence>
<evidence type="ECO:0000313" key="6">
    <source>
        <dbReference type="EMBL" id="VBB07564.1"/>
    </source>
</evidence>
<dbReference type="GO" id="GO:0008270">
    <property type="term" value="F:zinc ion binding"/>
    <property type="evidence" value="ECO:0007669"/>
    <property type="project" value="InterPro"/>
</dbReference>
<dbReference type="SUPFAM" id="SSF51735">
    <property type="entry name" value="NAD(P)-binding Rossmann-fold domains"/>
    <property type="match status" value="1"/>
</dbReference>
<sequence>MKALRKNSVNARDTELVEIPRPNPGYGEVLVKVMVAGLCGTDLRYYNTDEGRTKLRAPLIIGHEGSGIVVERGEGVTDINVGDRVVCQTTFDDCKRCEYCLSGAHHMCMNRTSLGSKVDGFFAQYVVCKAERIHKLPDSVSFEEGAMVEPLSCCVHAVLERSSLKPMDTCIIFGPGQTGLMCAQLARMAGARVILIGTGNSRKRLEVAAQLGFKERLIFDADDIGQYVMNITDAVGADVIIECSGSSQALAMSFQLVKKQGEILLVSASTESRVNLWDHVVLREVTIVGTLSAQPITWKTSIEILQQKRINVLSLVSARFELEDWEEAFRIGSTREVQKVLLYPNGMV</sequence>
<evidence type="ECO:0000256" key="4">
    <source>
        <dbReference type="RuleBase" id="RU361277"/>
    </source>
</evidence>
<dbReference type="InterPro" id="IPR013154">
    <property type="entry name" value="ADH-like_N"/>
</dbReference>
<dbReference type="InterPro" id="IPR020843">
    <property type="entry name" value="ER"/>
</dbReference>
<dbReference type="InterPro" id="IPR050129">
    <property type="entry name" value="Zn_alcohol_dh"/>
</dbReference>
<dbReference type="InterPro" id="IPR011032">
    <property type="entry name" value="GroES-like_sf"/>
</dbReference>
<dbReference type="InterPro" id="IPR013149">
    <property type="entry name" value="ADH-like_C"/>
</dbReference>
<dbReference type="SMART" id="SM00829">
    <property type="entry name" value="PKS_ER"/>
    <property type="match status" value="1"/>
</dbReference>
<name>A0A498R7T1_9FIRM</name>
<dbReference type="InterPro" id="IPR002328">
    <property type="entry name" value="ADH_Zn_CS"/>
</dbReference>
<proteinExistence type="inferred from homology"/>
<keyword evidence="1 4" id="KW-0479">Metal-binding</keyword>
<accession>A0A498R7T1</accession>
<keyword evidence="7" id="KW-1185">Reference proteome</keyword>
<dbReference type="Pfam" id="PF00107">
    <property type="entry name" value="ADH_zinc_N"/>
    <property type="match status" value="1"/>
</dbReference>
<gene>
    <name evidence="6" type="ORF">LUCI_2829</name>
</gene>
<feature type="domain" description="Enoyl reductase (ER)" evidence="5">
    <location>
        <begin position="11"/>
        <end position="342"/>
    </location>
</feature>
<dbReference type="InterPro" id="IPR036291">
    <property type="entry name" value="NAD(P)-bd_dom_sf"/>
</dbReference>
<dbReference type="PANTHER" id="PTHR43401:SF2">
    <property type="entry name" value="L-THREONINE 3-DEHYDROGENASE"/>
    <property type="match status" value="1"/>
</dbReference>
<comment type="similarity">
    <text evidence="4">Belongs to the zinc-containing alcohol dehydrogenase family.</text>
</comment>
<protein>
    <recommendedName>
        <fullName evidence="5">Enoyl reductase (ER) domain-containing protein</fullName>
    </recommendedName>
</protein>
<comment type="cofactor">
    <cofactor evidence="4">
        <name>Zn(2+)</name>
        <dbReference type="ChEBI" id="CHEBI:29105"/>
    </cofactor>
</comment>
<dbReference type="Gene3D" id="3.90.180.10">
    <property type="entry name" value="Medium-chain alcohol dehydrogenases, catalytic domain"/>
    <property type="match status" value="1"/>
</dbReference>
<dbReference type="Pfam" id="PF08240">
    <property type="entry name" value="ADH_N"/>
    <property type="match status" value="1"/>
</dbReference>
<evidence type="ECO:0000313" key="7">
    <source>
        <dbReference type="Proteomes" id="UP000277811"/>
    </source>
</evidence>
<evidence type="ECO:0000259" key="5">
    <source>
        <dbReference type="SMART" id="SM00829"/>
    </source>
</evidence>
<evidence type="ECO:0000256" key="2">
    <source>
        <dbReference type="ARBA" id="ARBA00022833"/>
    </source>
</evidence>
<dbReference type="EMBL" id="UPPP01000076">
    <property type="protein sequence ID" value="VBB07564.1"/>
    <property type="molecule type" value="Genomic_DNA"/>
</dbReference>
<dbReference type="AlphaFoldDB" id="A0A498R7T1"/>